<evidence type="ECO:0000313" key="5">
    <source>
        <dbReference type="EMBL" id="CAD8987627.1"/>
    </source>
</evidence>
<name>A0A7S1MZI7_9EUKA</name>
<organism evidence="5">
    <name type="scientific">Phaeocystis cordata</name>
    <dbReference type="NCBI Taxonomy" id="118079"/>
    <lineage>
        <taxon>Eukaryota</taxon>
        <taxon>Haptista</taxon>
        <taxon>Haptophyta</taxon>
        <taxon>Prymnesiophyceae</taxon>
        <taxon>Phaeocystales</taxon>
        <taxon>Phaeocystaceae</taxon>
        <taxon>Phaeocystis</taxon>
    </lineage>
</organism>
<gene>
    <name evidence="5" type="ORF">PCOR1465_LOCUS411</name>
</gene>
<proteinExistence type="predicted"/>
<evidence type="ECO:0000259" key="4">
    <source>
        <dbReference type="PROSITE" id="PS51845"/>
    </source>
</evidence>
<sequence>MTQTGGGGGPAVVFALCRYNNQSVNENWHVAQAFGLLNREDGDLAWDEEWTEDQIFKFRKLCISMVLATDMARHFELLGKFKARVAECDDACTDAYDPAESKDRESVLVMAIKACDIGTQGKKWKLARKWATIVQVSACITHPRLLPTPPFLSLIRLMKRRRRIQKSWKLTFHFLQEEFFSQGDKEKMLGMLPSPLCDREAVDIVKSQIGFIDAVLFPLYEPLSKVLPELKSVLAQLEHSKSMYEQELATRRQNSREKSKTR</sequence>
<keyword evidence="2" id="KW-0378">Hydrolase</keyword>
<dbReference type="Gene3D" id="1.10.1300.10">
    <property type="entry name" value="3'5'-cyclic nucleotide phosphodiesterase, catalytic domain"/>
    <property type="match status" value="2"/>
</dbReference>
<dbReference type="AlphaFoldDB" id="A0A7S1MZI7"/>
<keyword evidence="1" id="KW-0479">Metal-binding</keyword>
<dbReference type="PANTHER" id="PTHR11347">
    <property type="entry name" value="CYCLIC NUCLEOTIDE PHOSPHODIESTERASE"/>
    <property type="match status" value="1"/>
</dbReference>
<dbReference type="EMBL" id="HBFZ01000617">
    <property type="protein sequence ID" value="CAD8987627.1"/>
    <property type="molecule type" value="Transcribed_RNA"/>
</dbReference>
<evidence type="ECO:0000256" key="1">
    <source>
        <dbReference type="ARBA" id="ARBA00022723"/>
    </source>
</evidence>
<accession>A0A7S1MZI7</accession>
<evidence type="ECO:0000256" key="2">
    <source>
        <dbReference type="ARBA" id="ARBA00022801"/>
    </source>
</evidence>
<dbReference type="GO" id="GO:0004114">
    <property type="term" value="F:3',5'-cyclic-nucleotide phosphodiesterase activity"/>
    <property type="evidence" value="ECO:0007669"/>
    <property type="project" value="InterPro"/>
</dbReference>
<dbReference type="GO" id="GO:0046872">
    <property type="term" value="F:metal ion binding"/>
    <property type="evidence" value="ECO:0007669"/>
    <property type="project" value="UniProtKB-KW"/>
</dbReference>
<dbReference type="Pfam" id="PF00233">
    <property type="entry name" value="PDEase_I"/>
    <property type="match status" value="2"/>
</dbReference>
<keyword evidence="3" id="KW-0175">Coiled coil</keyword>
<dbReference type="GO" id="GO:0007165">
    <property type="term" value="P:signal transduction"/>
    <property type="evidence" value="ECO:0007669"/>
    <property type="project" value="InterPro"/>
</dbReference>
<evidence type="ECO:0000256" key="3">
    <source>
        <dbReference type="SAM" id="Coils"/>
    </source>
</evidence>
<feature type="coiled-coil region" evidence="3">
    <location>
        <begin position="227"/>
        <end position="254"/>
    </location>
</feature>
<reference evidence="5" key="1">
    <citation type="submission" date="2021-01" db="EMBL/GenBank/DDBJ databases">
        <authorList>
            <person name="Corre E."/>
            <person name="Pelletier E."/>
            <person name="Niang G."/>
            <person name="Scheremetjew M."/>
            <person name="Finn R."/>
            <person name="Kale V."/>
            <person name="Holt S."/>
            <person name="Cochrane G."/>
            <person name="Meng A."/>
            <person name="Brown T."/>
            <person name="Cohen L."/>
        </authorList>
    </citation>
    <scope>NUCLEOTIDE SEQUENCE</scope>
    <source>
        <strain evidence="5">RCC1383</strain>
    </source>
</reference>
<dbReference type="InterPro" id="IPR002073">
    <property type="entry name" value="PDEase_catalytic_dom"/>
</dbReference>
<protein>
    <recommendedName>
        <fullName evidence="4">PDEase domain-containing protein</fullName>
    </recommendedName>
</protein>
<feature type="domain" description="PDEase" evidence="4">
    <location>
        <begin position="1"/>
        <end position="262"/>
    </location>
</feature>
<dbReference type="SUPFAM" id="SSF109604">
    <property type="entry name" value="HD-domain/PDEase-like"/>
    <property type="match status" value="2"/>
</dbReference>
<dbReference type="PROSITE" id="PS51845">
    <property type="entry name" value="PDEASE_I_2"/>
    <property type="match status" value="1"/>
</dbReference>
<dbReference type="InterPro" id="IPR036971">
    <property type="entry name" value="PDEase_catalytic_dom_sf"/>
</dbReference>